<dbReference type="AlphaFoldDB" id="A0A1I7X3K7"/>
<evidence type="ECO:0000256" key="1">
    <source>
        <dbReference type="PROSITE-ProRule" id="PRU01005"/>
    </source>
</evidence>
<keyword evidence="3" id="KW-1185">Reference proteome</keyword>
<feature type="domain" description="ShKT" evidence="2">
    <location>
        <begin position="36"/>
        <end position="71"/>
    </location>
</feature>
<reference evidence="4" key="1">
    <citation type="submission" date="2016-11" db="UniProtKB">
        <authorList>
            <consortium name="WormBaseParasite"/>
        </authorList>
    </citation>
    <scope>IDENTIFICATION</scope>
</reference>
<dbReference type="PROSITE" id="PS51670">
    <property type="entry name" value="SHKT"/>
    <property type="match status" value="1"/>
</dbReference>
<evidence type="ECO:0000259" key="2">
    <source>
        <dbReference type="PROSITE" id="PS51670"/>
    </source>
</evidence>
<comment type="caution">
    <text evidence="1">Lacks conserved residue(s) required for the propagation of feature annotation.</text>
</comment>
<protein>
    <submittedName>
        <fullName evidence="4">ShKT domain-containing protein</fullName>
    </submittedName>
</protein>
<accession>A0A1I7X3K7</accession>
<dbReference type="Proteomes" id="UP000095283">
    <property type="component" value="Unplaced"/>
</dbReference>
<dbReference type="WBParaSite" id="Hba_12090">
    <property type="protein sequence ID" value="Hba_12090"/>
    <property type="gene ID" value="Hba_12090"/>
</dbReference>
<dbReference type="InterPro" id="IPR003582">
    <property type="entry name" value="ShKT_dom"/>
</dbReference>
<evidence type="ECO:0000313" key="4">
    <source>
        <dbReference type="WBParaSite" id="Hba_12090"/>
    </source>
</evidence>
<dbReference type="SMART" id="SM00254">
    <property type="entry name" value="ShKT"/>
    <property type="match status" value="1"/>
</dbReference>
<organism evidence="3 4">
    <name type="scientific">Heterorhabditis bacteriophora</name>
    <name type="common">Entomopathogenic nematode worm</name>
    <dbReference type="NCBI Taxonomy" id="37862"/>
    <lineage>
        <taxon>Eukaryota</taxon>
        <taxon>Metazoa</taxon>
        <taxon>Ecdysozoa</taxon>
        <taxon>Nematoda</taxon>
        <taxon>Chromadorea</taxon>
        <taxon>Rhabditida</taxon>
        <taxon>Rhabditina</taxon>
        <taxon>Rhabditomorpha</taxon>
        <taxon>Strongyloidea</taxon>
        <taxon>Heterorhabditidae</taxon>
        <taxon>Heterorhabditis</taxon>
    </lineage>
</organism>
<name>A0A1I7X3K7_HETBA</name>
<sequence length="97" mass="10873">MRSASFSLETTSITYGIVRMSVAPFTVPFAFCGEDCRDFDFNCRDWVSASAKSCFSTDYIKRSCRRSCGFCGSLAAILSVILDYKIVKIMGKFFVLK</sequence>
<proteinExistence type="predicted"/>
<evidence type="ECO:0000313" key="3">
    <source>
        <dbReference type="Proteomes" id="UP000095283"/>
    </source>
</evidence>
<dbReference type="Pfam" id="PF01549">
    <property type="entry name" value="ShK"/>
    <property type="match status" value="1"/>
</dbReference>